<dbReference type="Pfam" id="PF13552">
    <property type="entry name" value="DUF4127"/>
    <property type="match status" value="1"/>
</dbReference>
<reference evidence="1 2" key="1">
    <citation type="submission" date="2019-03" db="EMBL/GenBank/DDBJ databases">
        <title>Lake Tanganyika Metagenome-Assembled Genomes (MAGs).</title>
        <authorList>
            <person name="Tran P."/>
        </authorList>
    </citation>
    <scope>NUCLEOTIDE SEQUENCE [LARGE SCALE GENOMIC DNA]</scope>
    <source>
        <strain evidence="1">K_DeepCast_65m_m2_236</strain>
    </source>
</reference>
<name>A0A937X438_9BACT</name>
<dbReference type="AlphaFoldDB" id="A0A937X438"/>
<evidence type="ECO:0000313" key="1">
    <source>
        <dbReference type="EMBL" id="MBM3273810.1"/>
    </source>
</evidence>
<protein>
    <submittedName>
        <fullName evidence="1">DUF4127 family protein</fullName>
    </submittedName>
</protein>
<comment type="caution">
    <text evidence="1">The sequence shown here is derived from an EMBL/GenBank/DDBJ whole genome shotgun (WGS) entry which is preliminary data.</text>
</comment>
<sequence>MSFSSGALALIPLDARPCTRAFPAAIGRIGGLDVRIPPPELLGDLERVAPIDELFDWLEAQARVVDAAVVALDTLVYGGLIPARRSTEPIDTLLARLARVRDLPIASLYAFSVTMRISNSDVAEEEKPYWSEYGPTIYQWSFFSDKFDRTREPEAARLAQAARKSIPDAIAEDYLATRRRNYAINLKELELAEEGRFRVLCLTQDDTSPYGFNQAEKRQMEARGIPNVLIYPGADEVASCLVGRCLNEREGKVPVFRIRSFPESGGDLVAMYEDRPMRSTAAGQIHAAGGRMPHEGEAADLEILLNTPASGQGDLALRIDMEKVDTPPRDLAPLVERLNTGLPAAFADIAYANGADPLLWERLAGGFRPEGVAAFGAWNTAGNTLGTVVATASAYLTGPRDGAAHRQFILDRLADDFLYQSVLRPQLQQEARPIVQVEADLGNRLAALWQARLPHLPINGISARLPWGRLFEADITVAAAD</sequence>
<organism evidence="1 2">
    <name type="scientific">Candidatus Tanganyikabacteria bacterium</name>
    <dbReference type="NCBI Taxonomy" id="2961651"/>
    <lineage>
        <taxon>Bacteria</taxon>
        <taxon>Bacillati</taxon>
        <taxon>Candidatus Sericytochromatia</taxon>
        <taxon>Candidatus Tanganyikabacteria</taxon>
    </lineage>
</organism>
<dbReference type="EMBL" id="VGJX01000054">
    <property type="protein sequence ID" value="MBM3273810.1"/>
    <property type="molecule type" value="Genomic_DNA"/>
</dbReference>
<evidence type="ECO:0000313" key="2">
    <source>
        <dbReference type="Proteomes" id="UP000703893"/>
    </source>
</evidence>
<dbReference type="InterPro" id="IPR025394">
    <property type="entry name" value="DUF4127"/>
</dbReference>
<proteinExistence type="predicted"/>
<dbReference type="Proteomes" id="UP000703893">
    <property type="component" value="Unassembled WGS sequence"/>
</dbReference>
<gene>
    <name evidence="1" type="ORF">FJZ00_01560</name>
</gene>
<accession>A0A937X438</accession>